<dbReference type="eggNOG" id="ENOG5030KCR">
    <property type="taxonomic scope" value="Bacteria"/>
</dbReference>
<protein>
    <submittedName>
        <fullName evidence="1">Uncharacterized protein</fullName>
    </submittedName>
</protein>
<dbReference type="Proteomes" id="UP000015524">
    <property type="component" value="Unassembled WGS sequence"/>
</dbReference>
<evidence type="ECO:0000313" key="2">
    <source>
        <dbReference type="Proteomes" id="UP000015524"/>
    </source>
</evidence>
<sequence length="249" mass="27320">METKMATRLTSLADILPALESLETGELDAREARALLRRVLEIGRDDAIASDIFSALRSWTGRMLRTNIAGDDLREWYNLFRAVGAQFRGPLSDWAIRIEVLGQLVYERIGLAETRDASEVLSRKHATALLGELATSADGRLGRAELLERLGLEQANLTRVSTLLLDAGLITRVEEGRNVSFELSSAGRSHARAEHAPSVIKAQEQSLDTGSWIMTEATARNPDAGIASWVEFDSDLAVNEPCFDEDLAA</sequence>
<dbReference type="PATRIC" id="fig|1114964.3.peg.646"/>
<comment type="caution">
    <text evidence="1">The sequence shown here is derived from an EMBL/GenBank/DDBJ whole genome shotgun (WGS) entry which is preliminary data.</text>
</comment>
<accession>T0I6B3</accession>
<dbReference type="SUPFAM" id="SSF46785">
    <property type="entry name" value="Winged helix' DNA-binding domain"/>
    <property type="match status" value="1"/>
</dbReference>
<reference evidence="1 2" key="1">
    <citation type="journal article" date="2013" name="Genome Announc.">
        <title>Draft Genome Sequence of a Hexachlorocyclohexane-Degrading Bacterium, Sphingobium baderi Strain LL03T.</title>
        <authorList>
            <person name="Kaur J."/>
            <person name="Verma H."/>
            <person name="Tripathi C."/>
            <person name="Khurana J.P."/>
            <person name="Lal R."/>
        </authorList>
    </citation>
    <scope>NUCLEOTIDE SEQUENCE [LARGE SCALE GENOMIC DNA]</scope>
    <source>
        <strain evidence="1 2">LL03</strain>
    </source>
</reference>
<gene>
    <name evidence="1" type="ORF">L485_03405</name>
</gene>
<dbReference type="InterPro" id="IPR036390">
    <property type="entry name" value="WH_DNA-bd_sf"/>
</dbReference>
<evidence type="ECO:0000313" key="1">
    <source>
        <dbReference type="EMBL" id="EQB05179.1"/>
    </source>
</evidence>
<keyword evidence="2" id="KW-1185">Reference proteome</keyword>
<dbReference type="AlphaFoldDB" id="T0I6B3"/>
<dbReference type="Gene3D" id="1.10.10.10">
    <property type="entry name" value="Winged helix-like DNA-binding domain superfamily/Winged helix DNA-binding domain"/>
    <property type="match status" value="1"/>
</dbReference>
<proteinExistence type="predicted"/>
<organism evidence="1 2">
    <name type="scientific">Sphingobium baderi LL03</name>
    <dbReference type="NCBI Taxonomy" id="1114964"/>
    <lineage>
        <taxon>Bacteria</taxon>
        <taxon>Pseudomonadati</taxon>
        <taxon>Pseudomonadota</taxon>
        <taxon>Alphaproteobacteria</taxon>
        <taxon>Sphingomonadales</taxon>
        <taxon>Sphingomonadaceae</taxon>
        <taxon>Sphingobium</taxon>
    </lineage>
</organism>
<dbReference type="InterPro" id="IPR036388">
    <property type="entry name" value="WH-like_DNA-bd_sf"/>
</dbReference>
<dbReference type="EMBL" id="ATIB01000027">
    <property type="protein sequence ID" value="EQB05179.1"/>
    <property type="molecule type" value="Genomic_DNA"/>
</dbReference>
<name>T0I6B3_9SPHN</name>